<dbReference type="RefSeq" id="WP_126564982.1">
    <property type="nucleotide sequence ID" value="NZ_BMCY01000001.1"/>
</dbReference>
<evidence type="ECO:0000313" key="3">
    <source>
        <dbReference type="Proteomes" id="UP000297459"/>
    </source>
</evidence>
<dbReference type="InterPro" id="IPR008523">
    <property type="entry name" value="DUF805"/>
</dbReference>
<feature type="transmembrane region" description="Helical" evidence="1">
    <location>
        <begin position="58"/>
        <end position="75"/>
    </location>
</feature>
<dbReference type="Pfam" id="PF05656">
    <property type="entry name" value="DUF805"/>
    <property type="match status" value="1"/>
</dbReference>
<comment type="caution">
    <text evidence="2">The sequence shown here is derived from an EMBL/GenBank/DDBJ whole genome shotgun (WGS) entry which is preliminary data.</text>
</comment>
<feature type="transmembrane region" description="Helical" evidence="1">
    <location>
        <begin position="87"/>
        <end position="104"/>
    </location>
</feature>
<dbReference type="AlphaFoldDB" id="A0A4Z1BQN2"/>
<dbReference type="PANTHER" id="PTHR34980">
    <property type="entry name" value="INNER MEMBRANE PROTEIN-RELATED-RELATED"/>
    <property type="match status" value="1"/>
</dbReference>
<keyword evidence="3" id="KW-1185">Reference proteome</keyword>
<keyword evidence="1" id="KW-1133">Transmembrane helix</keyword>
<dbReference type="PANTHER" id="PTHR34980:SF2">
    <property type="entry name" value="INNER MEMBRANE PROTEIN YHAH-RELATED"/>
    <property type="match status" value="1"/>
</dbReference>
<name>A0A4Z1BQN2_9STAP</name>
<evidence type="ECO:0000313" key="2">
    <source>
        <dbReference type="EMBL" id="TGN28070.1"/>
    </source>
</evidence>
<feature type="transmembrane region" description="Helical" evidence="1">
    <location>
        <begin position="116"/>
        <end position="147"/>
    </location>
</feature>
<reference evidence="2 3" key="1">
    <citation type="submission" date="2019-04" db="EMBL/GenBank/DDBJ databases">
        <title>Genomic characterization of Staphylococcus petrasii strains.</title>
        <authorList>
            <person name="Vrbovska V."/>
            <person name="Kovarovic V."/>
            <person name="Maslanova I."/>
            <person name="Indrakova A."/>
            <person name="Petras P."/>
            <person name="Sedo O."/>
            <person name="Svec P."/>
            <person name="Fisarova L."/>
            <person name="Sedlacek I."/>
            <person name="Doskar J."/>
            <person name="Pantucek R."/>
        </authorList>
    </citation>
    <scope>NUCLEOTIDE SEQUENCE [LARGE SCALE GENOMIC DNA]</scope>
    <source>
        <strain evidence="2 3">CCM 8529</strain>
    </source>
</reference>
<sequence>MVEAFQLFWKNYFNIHGRTRRRHYWYAILDTTLILIALSLICDLLSWSFGAKRLFETIYNIVDLVIFIGVFTMSVRRFHDVGRTMTIPLILFIVMLLQNIRMLTDDYVGYSMDSYSVGIGLVIVSIISVAISIALLILLIIAVVYCATDSEPSMNKYGPNPKGE</sequence>
<proteinExistence type="predicted"/>
<dbReference type="EMBL" id="SRPJ01000001">
    <property type="protein sequence ID" value="TGN28070.1"/>
    <property type="molecule type" value="Genomic_DNA"/>
</dbReference>
<protein>
    <submittedName>
        <fullName evidence="2">DUF805 domain-containing protein</fullName>
    </submittedName>
</protein>
<keyword evidence="1" id="KW-0812">Transmembrane</keyword>
<keyword evidence="1" id="KW-0472">Membrane</keyword>
<gene>
    <name evidence="2" type="ORF">E2558_00115</name>
</gene>
<feature type="transmembrane region" description="Helical" evidence="1">
    <location>
        <begin position="24"/>
        <end position="46"/>
    </location>
</feature>
<organism evidence="2 3">
    <name type="scientific">Staphylococcus pragensis</name>
    <dbReference type="NCBI Taxonomy" id="1611836"/>
    <lineage>
        <taxon>Bacteria</taxon>
        <taxon>Bacillati</taxon>
        <taxon>Bacillota</taxon>
        <taxon>Bacilli</taxon>
        <taxon>Bacillales</taxon>
        <taxon>Staphylococcaceae</taxon>
        <taxon>Staphylococcus</taxon>
    </lineage>
</organism>
<dbReference type="GO" id="GO:0005886">
    <property type="term" value="C:plasma membrane"/>
    <property type="evidence" value="ECO:0007669"/>
    <property type="project" value="TreeGrafter"/>
</dbReference>
<evidence type="ECO:0000256" key="1">
    <source>
        <dbReference type="SAM" id="Phobius"/>
    </source>
</evidence>
<accession>A0A4Z1BQN2</accession>
<dbReference type="Proteomes" id="UP000297459">
    <property type="component" value="Unassembled WGS sequence"/>
</dbReference>